<reference evidence="1" key="1">
    <citation type="submission" date="2018-02" db="EMBL/GenBank/DDBJ databases">
        <title>Rhizophora mucronata_Transcriptome.</title>
        <authorList>
            <person name="Meera S.P."/>
            <person name="Sreeshan A."/>
            <person name="Augustine A."/>
        </authorList>
    </citation>
    <scope>NUCLEOTIDE SEQUENCE</scope>
    <source>
        <tissue evidence="1">Leaf</tissue>
    </source>
</reference>
<organism evidence="1">
    <name type="scientific">Rhizophora mucronata</name>
    <name type="common">Asiatic mangrove</name>
    <dbReference type="NCBI Taxonomy" id="61149"/>
    <lineage>
        <taxon>Eukaryota</taxon>
        <taxon>Viridiplantae</taxon>
        <taxon>Streptophyta</taxon>
        <taxon>Embryophyta</taxon>
        <taxon>Tracheophyta</taxon>
        <taxon>Spermatophyta</taxon>
        <taxon>Magnoliopsida</taxon>
        <taxon>eudicotyledons</taxon>
        <taxon>Gunneridae</taxon>
        <taxon>Pentapetalae</taxon>
        <taxon>rosids</taxon>
        <taxon>fabids</taxon>
        <taxon>Malpighiales</taxon>
        <taxon>Rhizophoraceae</taxon>
        <taxon>Rhizophora</taxon>
    </lineage>
</organism>
<accession>A0A2P2QKD1</accession>
<evidence type="ECO:0000313" key="1">
    <source>
        <dbReference type="EMBL" id="MBX67432.1"/>
    </source>
</evidence>
<dbReference type="EMBL" id="GGEC01086948">
    <property type="protein sequence ID" value="MBX67432.1"/>
    <property type="molecule type" value="Transcribed_RNA"/>
</dbReference>
<sequence>MLESLNWAQ</sequence>
<name>A0A2P2QKD1_RHIMU</name>
<proteinExistence type="predicted"/>
<protein>
    <submittedName>
        <fullName evidence="1">Uncharacterized protein</fullName>
    </submittedName>
</protein>